<protein>
    <submittedName>
        <fullName evidence="2">VOC family protein</fullName>
    </submittedName>
</protein>
<evidence type="ECO:0000313" key="2">
    <source>
        <dbReference type="EMBL" id="MBK8571220.1"/>
    </source>
</evidence>
<dbReference type="Proteomes" id="UP000709959">
    <property type="component" value="Unassembled WGS sequence"/>
</dbReference>
<sequence length="142" mass="15596">MVAPVPPGYHTVTPYLVVPNGLAFLAFIEKAFGAVEKSRTLRPDGTIANAEVQIGDSKLMLAQAREPWKPMPSGFYLYVPDTDAVYQAALAAGGESLMEPADQFYGDRNAGVQDPWGNNWWIATHIEDVDETEIQRRMAARG</sequence>
<dbReference type="AlphaFoldDB" id="A0A936K5L2"/>
<feature type="domain" description="VOC" evidence="1">
    <location>
        <begin position="8"/>
        <end position="125"/>
    </location>
</feature>
<dbReference type="CDD" id="cd07246">
    <property type="entry name" value="VOC_like"/>
    <property type="match status" value="1"/>
</dbReference>
<dbReference type="EMBL" id="JADKCH010000001">
    <property type="protein sequence ID" value="MBK8571220.1"/>
    <property type="molecule type" value="Genomic_DNA"/>
</dbReference>
<dbReference type="PROSITE" id="PS51819">
    <property type="entry name" value="VOC"/>
    <property type="match status" value="1"/>
</dbReference>
<dbReference type="InterPro" id="IPR029068">
    <property type="entry name" value="Glyas_Bleomycin-R_OHBP_Dase"/>
</dbReference>
<organism evidence="2 3">
    <name type="scientific">Candidatus Geothrix odensensis</name>
    <dbReference type="NCBI Taxonomy" id="2954440"/>
    <lineage>
        <taxon>Bacteria</taxon>
        <taxon>Pseudomonadati</taxon>
        <taxon>Acidobacteriota</taxon>
        <taxon>Holophagae</taxon>
        <taxon>Holophagales</taxon>
        <taxon>Holophagaceae</taxon>
        <taxon>Geothrix</taxon>
    </lineage>
</organism>
<dbReference type="PANTHER" id="PTHR34109">
    <property type="entry name" value="BNAUNNG04460D PROTEIN-RELATED"/>
    <property type="match status" value="1"/>
</dbReference>
<proteinExistence type="predicted"/>
<name>A0A936K5L2_9BACT</name>
<dbReference type="PANTHER" id="PTHR34109:SF1">
    <property type="entry name" value="VOC DOMAIN-CONTAINING PROTEIN"/>
    <property type="match status" value="1"/>
</dbReference>
<dbReference type="InterPro" id="IPR004360">
    <property type="entry name" value="Glyas_Fos-R_dOase_dom"/>
</dbReference>
<accession>A0A936K5L2</accession>
<dbReference type="InterPro" id="IPR037523">
    <property type="entry name" value="VOC_core"/>
</dbReference>
<dbReference type="Gene3D" id="3.30.720.120">
    <property type="match status" value="1"/>
</dbReference>
<gene>
    <name evidence="2" type="ORF">IPN91_00985</name>
</gene>
<dbReference type="Gene3D" id="3.30.720.110">
    <property type="match status" value="1"/>
</dbReference>
<reference evidence="2 3" key="1">
    <citation type="submission" date="2020-10" db="EMBL/GenBank/DDBJ databases">
        <title>Connecting structure to function with the recovery of over 1000 high-quality activated sludge metagenome-assembled genomes encoding full-length rRNA genes using long-read sequencing.</title>
        <authorList>
            <person name="Singleton C.M."/>
            <person name="Petriglieri F."/>
            <person name="Kristensen J.M."/>
            <person name="Kirkegaard R.H."/>
            <person name="Michaelsen T.Y."/>
            <person name="Andersen M.H."/>
            <person name="Karst S.M."/>
            <person name="Dueholm M.S."/>
            <person name="Nielsen P.H."/>
            <person name="Albertsen M."/>
        </authorList>
    </citation>
    <scope>NUCLEOTIDE SEQUENCE [LARGE SCALE GENOMIC DNA]</scope>
    <source>
        <strain evidence="2">OdNE_18-Q3-R46-58_MAXAC.008</strain>
    </source>
</reference>
<comment type="caution">
    <text evidence="2">The sequence shown here is derived from an EMBL/GenBank/DDBJ whole genome shotgun (WGS) entry which is preliminary data.</text>
</comment>
<dbReference type="SUPFAM" id="SSF54593">
    <property type="entry name" value="Glyoxalase/Bleomycin resistance protein/Dihydroxybiphenyl dioxygenase"/>
    <property type="match status" value="1"/>
</dbReference>
<dbReference type="Pfam" id="PF00903">
    <property type="entry name" value="Glyoxalase"/>
    <property type="match status" value="1"/>
</dbReference>
<evidence type="ECO:0000313" key="3">
    <source>
        <dbReference type="Proteomes" id="UP000709959"/>
    </source>
</evidence>
<evidence type="ECO:0000259" key="1">
    <source>
        <dbReference type="PROSITE" id="PS51819"/>
    </source>
</evidence>